<evidence type="ECO:0000313" key="2">
    <source>
        <dbReference type="Proteomes" id="UP000259610"/>
    </source>
</evidence>
<accession>A0A3B9GWJ8</accession>
<organism evidence="1 2">
    <name type="scientific">Hyphomonas adhaerens</name>
    <dbReference type="NCBI Taxonomy" id="81029"/>
    <lineage>
        <taxon>Bacteria</taxon>
        <taxon>Pseudomonadati</taxon>
        <taxon>Pseudomonadota</taxon>
        <taxon>Alphaproteobacteria</taxon>
        <taxon>Hyphomonadales</taxon>
        <taxon>Hyphomonadaceae</taxon>
        <taxon>Hyphomonas</taxon>
    </lineage>
</organism>
<evidence type="ECO:0000313" key="1">
    <source>
        <dbReference type="EMBL" id="HAE26837.1"/>
    </source>
</evidence>
<gene>
    <name evidence="1" type="ORF">DCG58_06750</name>
</gene>
<dbReference type="AlphaFoldDB" id="A0A3B9GWJ8"/>
<proteinExistence type="predicted"/>
<name>A0A3B9GWJ8_9PROT</name>
<sequence length="99" mass="11631">MCHAIGNLAGGDEYLVRFLETLVDRIRVRSAPYFRCEISHELMEHMDQLYKPHAISENRKWPVMMHLQDYVSFRHEANLFLNIDPCICGTMLEATFTDQ</sequence>
<reference evidence="1 2" key="1">
    <citation type="journal article" date="2018" name="Nat. Biotechnol.">
        <title>A standardized bacterial taxonomy based on genome phylogeny substantially revises the tree of life.</title>
        <authorList>
            <person name="Parks D.H."/>
            <person name="Chuvochina M."/>
            <person name="Waite D.W."/>
            <person name="Rinke C."/>
            <person name="Skarshewski A."/>
            <person name="Chaumeil P.A."/>
            <person name="Hugenholtz P."/>
        </authorList>
    </citation>
    <scope>NUCLEOTIDE SEQUENCE [LARGE SCALE GENOMIC DNA]</scope>
    <source>
        <strain evidence="1">UBA8733</strain>
    </source>
</reference>
<dbReference type="Proteomes" id="UP000259610">
    <property type="component" value="Unassembled WGS sequence"/>
</dbReference>
<protein>
    <submittedName>
        <fullName evidence="1">Uncharacterized protein</fullName>
    </submittedName>
</protein>
<dbReference type="EMBL" id="DMAN01000146">
    <property type="protein sequence ID" value="HAE26837.1"/>
    <property type="molecule type" value="Genomic_DNA"/>
</dbReference>
<comment type="caution">
    <text evidence="1">The sequence shown here is derived from an EMBL/GenBank/DDBJ whole genome shotgun (WGS) entry which is preliminary data.</text>
</comment>
<dbReference type="RefSeq" id="WP_272987832.1">
    <property type="nucleotide sequence ID" value="NZ_CAJWRG010000006.1"/>
</dbReference>